<feature type="region of interest" description="Disordered" evidence="5">
    <location>
        <begin position="2114"/>
        <end position="2196"/>
    </location>
</feature>
<dbReference type="FunFam" id="1.10.8.60:FF:000159">
    <property type="entry name" value="p-loop containing nucleoside triphosphate hydrolase protein"/>
    <property type="match status" value="1"/>
</dbReference>
<feature type="compositionally biased region" description="Polar residues" evidence="5">
    <location>
        <begin position="2160"/>
        <end position="2176"/>
    </location>
</feature>
<dbReference type="STRING" id="1073090.A0A1L9SD16"/>
<accession>A0A1L9SD16</accession>
<dbReference type="EMBL" id="KV878346">
    <property type="protein sequence ID" value="OJJ44977.1"/>
    <property type="molecule type" value="Genomic_DNA"/>
</dbReference>
<organism evidence="7 8">
    <name type="scientific">Penicilliopsis zonata CBS 506.65</name>
    <dbReference type="NCBI Taxonomy" id="1073090"/>
    <lineage>
        <taxon>Eukaryota</taxon>
        <taxon>Fungi</taxon>
        <taxon>Dikarya</taxon>
        <taxon>Ascomycota</taxon>
        <taxon>Pezizomycotina</taxon>
        <taxon>Eurotiomycetes</taxon>
        <taxon>Eurotiomycetidae</taxon>
        <taxon>Eurotiales</taxon>
        <taxon>Aspergillaceae</taxon>
        <taxon>Penicilliopsis</taxon>
    </lineage>
</organism>
<dbReference type="FunFam" id="3.40.50.300:FF:001660">
    <property type="entry name" value="NF-X1 finger and helicase protein, putative"/>
    <property type="match status" value="1"/>
</dbReference>
<dbReference type="SUPFAM" id="SSF52540">
    <property type="entry name" value="P-loop containing nucleoside triphosphate hydrolases"/>
    <property type="match status" value="4"/>
</dbReference>
<feature type="compositionally biased region" description="Low complexity" evidence="5">
    <location>
        <begin position="1222"/>
        <end position="1235"/>
    </location>
</feature>
<evidence type="ECO:0000256" key="2">
    <source>
        <dbReference type="ARBA" id="ARBA00022741"/>
    </source>
</evidence>
<evidence type="ECO:0000259" key="6">
    <source>
        <dbReference type="SMART" id="SM00382"/>
    </source>
</evidence>
<name>A0A1L9SD16_9EURO</name>
<dbReference type="Pfam" id="PF17866">
    <property type="entry name" value="AAA_lid_6"/>
    <property type="match status" value="1"/>
</dbReference>
<feature type="compositionally biased region" description="Pro residues" evidence="5">
    <location>
        <begin position="2147"/>
        <end position="2157"/>
    </location>
</feature>
<dbReference type="PANTHER" id="PTHR43392">
    <property type="entry name" value="AAA-TYPE ATPASE FAMILY PROTEIN / ANKYRIN REPEAT FAMILY PROTEIN"/>
    <property type="match status" value="1"/>
</dbReference>
<dbReference type="Proteomes" id="UP000184188">
    <property type="component" value="Unassembled WGS sequence"/>
</dbReference>
<dbReference type="GO" id="GO:0016887">
    <property type="term" value="F:ATP hydrolysis activity"/>
    <property type="evidence" value="ECO:0007669"/>
    <property type="project" value="InterPro"/>
</dbReference>
<feature type="domain" description="AAA+ ATPase" evidence="6">
    <location>
        <begin position="480"/>
        <end position="841"/>
    </location>
</feature>
<dbReference type="GO" id="GO:0005524">
    <property type="term" value="F:ATP binding"/>
    <property type="evidence" value="ECO:0007669"/>
    <property type="project" value="UniProtKB-KW"/>
</dbReference>
<dbReference type="Gene3D" id="3.40.50.300">
    <property type="entry name" value="P-loop containing nucleotide triphosphate hydrolases"/>
    <property type="match status" value="6"/>
</dbReference>
<keyword evidence="3" id="KW-0378">Hydrolase</keyword>
<dbReference type="Gene3D" id="1.10.8.60">
    <property type="match status" value="2"/>
</dbReference>
<dbReference type="FunFam" id="3.40.50.300:FF:000216">
    <property type="entry name" value="Type VII secretion ATPase EccA"/>
    <property type="match status" value="3"/>
</dbReference>
<feature type="domain" description="AAA+ ATPase" evidence="6">
    <location>
        <begin position="1870"/>
        <end position="2007"/>
    </location>
</feature>
<reference evidence="8" key="1">
    <citation type="journal article" date="2017" name="Genome Biol.">
        <title>Comparative genomics reveals high biological diversity and specific adaptations in the industrially and medically important fungal genus Aspergillus.</title>
        <authorList>
            <person name="de Vries R.P."/>
            <person name="Riley R."/>
            <person name="Wiebenga A."/>
            <person name="Aguilar-Osorio G."/>
            <person name="Amillis S."/>
            <person name="Uchima C.A."/>
            <person name="Anderluh G."/>
            <person name="Asadollahi M."/>
            <person name="Askin M."/>
            <person name="Barry K."/>
            <person name="Battaglia E."/>
            <person name="Bayram O."/>
            <person name="Benocci T."/>
            <person name="Braus-Stromeyer S.A."/>
            <person name="Caldana C."/>
            <person name="Canovas D."/>
            <person name="Cerqueira G.C."/>
            <person name="Chen F."/>
            <person name="Chen W."/>
            <person name="Choi C."/>
            <person name="Clum A."/>
            <person name="Dos Santos R.A."/>
            <person name="Damasio A.R."/>
            <person name="Diallinas G."/>
            <person name="Emri T."/>
            <person name="Fekete E."/>
            <person name="Flipphi M."/>
            <person name="Freyberg S."/>
            <person name="Gallo A."/>
            <person name="Gournas C."/>
            <person name="Habgood R."/>
            <person name="Hainaut M."/>
            <person name="Harispe M.L."/>
            <person name="Henrissat B."/>
            <person name="Hilden K.S."/>
            <person name="Hope R."/>
            <person name="Hossain A."/>
            <person name="Karabika E."/>
            <person name="Karaffa L."/>
            <person name="Karanyi Z."/>
            <person name="Krasevec N."/>
            <person name="Kuo A."/>
            <person name="Kusch H."/>
            <person name="LaButti K."/>
            <person name="Lagendijk E.L."/>
            <person name="Lapidus A."/>
            <person name="Levasseur A."/>
            <person name="Lindquist E."/>
            <person name="Lipzen A."/>
            <person name="Logrieco A.F."/>
            <person name="MacCabe A."/>
            <person name="Maekelae M.R."/>
            <person name="Malavazi I."/>
            <person name="Melin P."/>
            <person name="Meyer V."/>
            <person name="Mielnichuk N."/>
            <person name="Miskei M."/>
            <person name="Molnar A.P."/>
            <person name="Mule G."/>
            <person name="Ngan C.Y."/>
            <person name="Orejas M."/>
            <person name="Orosz E."/>
            <person name="Ouedraogo J.P."/>
            <person name="Overkamp K.M."/>
            <person name="Park H.-S."/>
            <person name="Perrone G."/>
            <person name="Piumi F."/>
            <person name="Punt P.J."/>
            <person name="Ram A.F."/>
            <person name="Ramon A."/>
            <person name="Rauscher S."/>
            <person name="Record E."/>
            <person name="Riano-Pachon D.M."/>
            <person name="Robert V."/>
            <person name="Roehrig J."/>
            <person name="Ruller R."/>
            <person name="Salamov A."/>
            <person name="Salih N.S."/>
            <person name="Samson R.A."/>
            <person name="Sandor E."/>
            <person name="Sanguinetti M."/>
            <person name="Schuetze T."/>
            <person name="Sepcic K."/>
            <person name="Shelest E."/>
            <person name="Sherlock G."/>
            <person name="Sophianopoulou V."/>
            <person name="Squina F.M."/>
            <person name="Sun H."/>
            <person name="Susca A."/>
            <person name="Todd R.B."/>
            <person name="Tsang A."/>
            <person name="Unkles S.E."/>
            <person name="van de Wiele N."/>
            <person name="van Rossen-Uffink D."/>
            <person name="Oliveira J.V."/>
            <person name="Vesth T.C."/>
            <person name="Visser J."/>
            <person name="Yu J.-H."/>
            <person name="Zhou M."/>
            <person name="Andersen M.R."/>
            <person name="Archer D.B."/>
            <person name="Baker S.E."/>
            <person name="Benoit I."/>
            <person name="Brakhage A.A."/>
            <person name="Braus G.H."/>
            <person name="Fischer R."/>
            <person name="Frisvad J.C."/>
            <person name="Goldman G.H."/>
            <person name="Houbraken J."/>
            <person name="Oakley B."/>
            <person name="Pocsi I."/>
            <person name="Scazzocchio C."/>
            <person name="Seiboth B."/>
            <person name="vanKuyk P.A."/>
            <person name="Wortman J."/>
            <person name="Dyer P.S."/>
            <person name="Grigoriev I.V."/>
        </authorList>
    </citation>
    <scope>NUCLEOTIDE SEQUENCE [LARGE SCALE GENOMIC DNA]</scope>
    <source>
        <strain evidence="8">CBS 506.65</strain>
    </source>
</reference>
<dbReference type="FunFam" id="1.10.8.60:FF:000160">
    <property type="entry name" value="WGS project CABT00000000 data, contig 2.55"/>
    <property type="match status" value="1"/>
</dbReference>
<evidence type="ECO:0000256" key="3">
    <source>
        <dbReference type="ARBA" id="ARBA00022806"/>
    </source>
</evidence>
<dbReference type="Pfam" id="PF00004">
    <property type="entry name" value="AAA"/>
    <property type="match status" value="3"/>
</dbReference>
<dbReference type="OrthoDB" id="2423195at2759"/>
<feature type="region of interest" description="Disordered" evidence="5">
    <location>
        <begin position="1205"/>
        <end position="1256"/>
    </location>
</feature>
<keyword evidence="8" id="KW-1185">Reference proteome</keyword>
<proteinExistence type="inferred from homology"/>
<dbReference type="Pfam" id="PF13086">
    <property type="entry name" value="AAA_11"/>
    <property type="match status" value="1"/>
</dbReference>
<dbReference type="CDD" id="cd22265">
    <property type="entry name" value="UDM1_RNF168"/>
    <property type="match status" value="1"/>
</dbReference>
<feature type="domain" description="AAA+ ATPase" evidence="6">
    <location>
        <begin position="1311"/>
        <end position="1447"/>
    </location>
</feature>
<dbReference type="CDD" id="cd18808">
    <property type="entry name" value="SF1_C_Upf1"/>
    <property type="match status" value="1"/>
</dbReference>
<keyword evidence="4" id="KW-0067">ATP-binding</keyword>
<dbReference type="Pfam" id="PF13087">
    <property type="entry name" value="AAA_12"/>
    <property type="match status" value="1"/>
</dbReference>
<dbReference type="InterPro" id="IPR027417">
    <property type="entry name" value="P-loop_NTPase"/>
</dbReference>
<dbReference type="InterPro" id="IPR041679">
    <property type="entry name" value="DNA2/NAM7-like_C"/>
</dbReference>
<feature type="domain" description="AAA+ ATPase" evidence="6">
    <location>
        <begin position="1591"/>
        <end position="1732"/>
    </location>
</feature>
<dbReference type="InterPro" id="IPR050773">
    <property type="entry name" value="CbxX/CfxQ_RuBisCO_ESX"/>
</dbReference>
<dbReference type="PRINTS" id="PR00819">
    <property type="entry name" value="CBXCFQXSUPER"/>
</dbReference>
<evidence type="ECO:0000313" key="7">
    <source>
        <dbReference type="EMBL" id="OJJ44977.1"/>
    </source>
</evidence>
<gene>
    <name evidence="7" type="ORF">ASPZODRAFT_70336</name>
</gene>
<protein>
    <recommendedName>
        <fullName evidence="6">AAA+ ATPase domain-containing protein</fullName>
    </recommendedName>
</protein>
<comment type="similarity">
    <text evidence="1">Belongs to the CbxX/CfxQ family.</text>
</comment>
<keyword evidence="3" id="KW-0347">Helicase</keyword>
<sequence>MSSQAQRSARLAKLFDQTISGKRTIANTADLKRFLEAVQDQSDPPACVERIVASQTTLTALRTALRFNLTADFIKQTTAPFIQYLSDPRIKQLCNGQFLQQLLMVLIEPPTLWNAFLDALRASKLDSSAIQTLLWMLVELLSLSDQIQIDVLEDSRMVLGNATILGSSSVEIRTLVQKIERILLVKSSGAQTNASGHVPGGRHDNDFVDFRQIAILPTAQEFLSSEKPFYRQASEISNLPADARIDAHLDNQFRLLREDMLVELREDLQIARGKKKGKRSAFLLRELSLVSISCGDERRYKPCTLGIQCRKGLEGLKRFDSSAEKKAFLKDNRNFLKHQALGCLVCKNEIVAFATVDRDIDTLASSPPVVMLLIAGHEAFKKALLYFKMYKDVEFLLVDTPIFAYEPVLKCLQSIPDLALTEELLLHTKKDQLAETRLVPPSVLLKLEDEGIGNLQNILQTKKPVRLDPSQLESLCSGLKQRLSLIQGPPGTGKSFIGALLAKVLHDQTKETILVMCYTNHALDQFLEDFLDIGIQASAIVRLGSQCTPRTEFLRLQGQTSSYRRSTQSWNSIDQLKTEARELKEKLVSAFQAYQSSSANWKALLEYLEFEEPDFYEALSVPEQEDGMSIAGKDGKAISVDHLFNLWAQGKDEEAKVFLTRMSMEARQAWEMDGPSRQAHIQKWMHCLLEEHATSLSSNCRDFNRCQGSVDRIWNENTREILKSKRIIGCTTTAAAKYTEDLRAVSPGIILVEEAGEILESHILTAMSSETKQLVLIGDHQQLRPKVNNYGLTVEKGDGFDLNRSLFERLVLAGYPHTTLSKQHRMIPEISTLVRHLTYPDLQDDAKTMNRPSTRGLQDRVIFFHHEKPEATFSDISDRRDEGAKGSKWNVFEVDIVLKIVKYLGQQGYGTDKLVILTPYLGQLHLLRQQLQKENDPWLNDLDSHDLVKAGLLSQASARYNNRRIRISTIDNYQGEESDIVIASLTRSNADGDIGFMAAPQRLNVLLSRARNTLIMVGNINTFTKSKKGKTAWVPFVNLINANGHLYDGLPVKCEQHPHKTAVLKTKEDFDIECPDGGCAEPCGVKLSCGIHECPSKCHQLSDHSKMPCYKIVEWECPRNHRVSQACVNAKGNCTKCQKEDLAQERKRQRDTALDIERQRRQREYEIKLAELQDEIEHERRLQKDKREREDQTNVLNQLQQDLASLKIRDLPLPPSPDRPSKSTTVSSPKTPESPAARPKDQSVVQKAKPKQQVSAAKEEWEWQKKYVNAQSPEIDTLMDMIGLEEVKSKFLGVKLQVDTTIRQKVDIKTERFGSVFLGNPGTGKTTVARLYAKFLASVGVLPGNFFVETTGSRLANDGVTGCQKTLDTILNNGGGALFIDEAYQLVQGQNSGGTQVLNFLLAEVENLTGKIVFILAGYQRQMEEFFSHNPGLPSRFPHELKFHDYTDNELLQILEYGINKRYQGRMKAEDGMGGLYCRIVARRIGRGRGREGFGNARAVENTRARISERQAKRLALERRTKGGSVDDLLFTKEDLIGPEPSQALEDCSAWEKLQSMIGLDAVKKTIKALLDSIQFNYQRELEEKPPVEFTLNRVFLGSPGTGKTTVAKLYGEILVDLGLLSNGEVIVKNPADFVGAYLGQSEKTTKGILASTVGKVLVIDEAYGLNGDRNGNGSGADSFKTAVIDTIVAEVQSTPGDDRCVLLLGYKDEMEAMFQKVNPGLTRRFPLDQAFNFEDFNEGELGQIFDLKLKQQGFDTTPRGRKVALEILERARNRPNFGNAGEIDIMLNGAKVRHQQRLSSTKRSLNQSTSTLEPQDLDPDFDRGERADTNIPKLFEGVVGCEEIVKQLEGYRRTVKHMRELEMDPREQIPFNFLFRGPPGTGKTSTARKMGKVYYDMGFLAAAEVVEASATDLVGQYIGHTGPKTQKLLEKAMGKILFIDEAYRLGEGQFAKEAMDEIVDCITKPKFYQKLIIILAGYDADINRLMDTNPGLTSRFPESIQFPSLSPNDCISLLTQLLQEKKSKVKKKGSFCLDVLEQPREEFIDSLRDRFLTLSKITNWANARDVQTLAKGAFGRALQNSPPGRLRMEESIILLEIDTLLNERQDRQTALNPIGQFLRSNPLPAATDDLSSQSQNVSTGSSTQDNPPPAQGPPPEQESNANDTKNITDSRTANPTEPRDAGVSDEVYDQLQRDKAAAEAREKAYAQLVEEDRAAKAEMERVRQEELEAIKAVEDAQRQQDEEAKKKLEKERIERELARRKQEEELERIRRKREEMEQKRLQDQKARAKLRQMGVCSGGYNWVKQSDGYRCAGGICFVSNAQLNLF</sequence>
<feature type="compositionally biased region" description="Polar residues" evidence="5">
    <location>
        <begin position="1798"/>
        <end position="1814"/>
    </location>
</feature>
<dbReference type="CDD" id="cd00009">
    <property type="entry name" value="AAA"/>
    <property type="match status" value="2"/>
</dbReference>
<dbReference type="RefSeq" id="XP_022579487.1">
    <property type="nucleotide sequence ID" value="XM_022729661.1"/>
</dbReference>
<dbReference type="InterPro" id="IPR000641">
    <property type="entry name" value="CbxX/CfxQ"/>
</dbReference>
<dbReference type="InterPro" id="IPR003593">
    <property type="entry name" value="AAA+_ATPase"/>
</dbReference>
<dbReference type="SMART" id="SM00382">
    <property type="entry name" value="AAA"/>
    <property type="match status" value="4"/>
</dbReference>
<dbReference type="InterPro" id="IPR041677">
    <property type="entry name" value="DNA2/NAM7_AAA_11"/>
</dbReference>
<dbReference type="GeneID" id="34616125"/>
<feature type="region of interest" description="Disordered" evidence="5">
    <location>
        <begin position="1797"/>
        <end position="1826"/>
    </location>
</feature>
<evidence type="ECO:0000256" key="5">
    <source>
        <dbReference type="SAM" id="MobiDB-lite"/>
    </source>
</evidence>
<dbReference type="CDD" id="cd06008">
    <property type="entry name" value="NF-X1-zinc-finger"/>
    <property type="match status" value="1"/>
</dbReference>
<evidence type="ECO:0000256" key="1">
    <source>
        <dbReference type="ARBA" id="ARBA00010378"/>
    </source>
</evidence>
<dbReference type="GO" id="GO:0004386">
    <property type="term" value="F:helicase activity"/>
    <property type="evidence" value="ECO:0007669"/>
    <property type="project" value="InterPro"/>
</dbReference>
<dbReference type="CDD" id="cd17936">
    <property type="entry name" value="EEXXEc_NFX1"/>
    <property type="match status" value="1"/>
</dbReference>
<evidence type="ECO:0000313" key="8">
    <source>
        <dbReference type="Proteomes" id="UP000184188"/>
    </source>
</evidence>
<feature type="compositionally biased region" description="Low complexity" evidence="5">
    <location>
        <begin position="2132"/>
        <end position="2145"/>
    </location>
</feature>
<dbReference type="InterPro" id="IPR041627">
    <property type="entry name" value="AAA_lid_6"/>
</dbReference>
<keyword evidence="2" id="KW-0547">Nucleotide-binding</keyword>
<dbReference type="InterPro" id="IPR003959">
    <property type="entry name" value="ATPase_AAA_core"/>
</dbReference>
<dbReference type="PANTHER" id="PTHR43392:SF2">
    <property type="entry name" value="AAA-TYPE ATPASE FAMILY PROTEIN _ ANKYRIN REPEAT FAMILY PROTEIN"/>
    <property type="match status" value="1"/>
</dbReference>
<evidence type="ECO:0000256" key="4">
    <source>
        <dbReference type="ARBA" id="ARBA00022840"/>
    </source>
</evidence>
<dbReference type="VEuPathDB" id="FungiDB:ASPZODRAFT_70336"/>
<dbReference type="InterPro" id="IPR047187">
    <property type="entry name" value="SF1_C_Upf1"/>
</dbReference>